<reference evidence="1 2" key="1">
    <citation type="journal article" date="2013" name="Genome Announc.">
        <title>Draft Genome Sequence of an Alphaproteobacterium, Caenispirillum salinarum AK4(T), Isolated from a Solar Saltern.</title>
        <authorList>
            <person name="Khatri I."/>
            <person name="Singh A."/>
            <person name="Korpole S."/>
            <person name="Pinnaka A.K."/>
            <person name="Subramanian S."/>
        </authorList>
    </citation>
    <scope>NUCLEOTIDE SEQUENCE [LARGE SCALE GENOMIC DNA]</scope>
    <source>
        <strain evidence="1 2">AK4</strain>
    </source>
</reference>
<proteinExistence type="predicted"/>
<dbReference type="EMBL" id="ANHY01000013">
    <property type="protein sequence ID" value="EKV29144.1"/>
    <property type="molecule type" value="Genomic_DNA"/>
</dbReference>
<name>K9GWN2_9PROT</name>
<dbReference type="AlphaFoldDB" id="K9GWN2"/>
<organism evidence="1 2">
    <name type="scientific">Caenispirillum salinarum AK4</name>
    <dbReference type="NCBI Taxonomy" id="1238182"/>
    <lineage>
        <taxon>Bacteria</taxon>
        <taxon>Pseudomonadati</taxon>
        <taxon>Pseudomonadota</taxon>
        <taxon>Alphaproteobacteria</taxon>
        <taxon>Rhodospirillales</taxon>
        <taxon>Novispirillaceae</taxon>
        <taxon>Caenispirillum</taxon>
    </lineage>
</organism>
<comment type="caution">
    <text evidence="1">The sequence shown here is derived from an EMBL/GenBank/DDBJ whole genome shotgun (WGS) entry which is preliminary data.</text>
</comment>
<keyword evidence="2" id="KW-1185">Reference proteome</keyword>
<dbReference type="RefSeq" id="WP_009541109.1">
    <property type="nucleotide sequence ID" value="NZ_ANHY01000013.1"/>
</dbReference>
<dbReference type="STRING" id="1238182.C882_0451"/>
<sequence>MLNDRTLQALRLRGFTVQEILQIERLAHEASHHRKALRDPSRRKLDTEAVMHAAAGGDPLAAKLAPLLRDRRSIRVDHALVRASIVLGERLRADML</sequence>
<evidence type="ECO:0000313" key="2">
    <source>
        <dbReference type="Proteomes" id="UP000009881"/>
    </source>
</evidence>
<protein>
    <submittedName>
        <fullName evidence="1">Uncharacterized protein</fullName>
    </submittedName>
</protein>
<gene>
    <name evidence="1" type="ORF">C882_0451</name>
</gene>
<dbReference type="Proteomes" id="UP000009881">
    <property type="component" value="Unassembled WGS sequence"/>
</dbReference>
<evidence type="ECO:0000313" key="1">
    <source>
        <dbReference type="EMBL" id="EKV29144.1"/>
    </source>
</evidence>
<accession>K9GWN2</accession>
<dbReference type="OrthoDB" id="9915275at2"/>